<feature type="compositionally biased region" description="Basic and acidic residues" evidence="1">
    <location>
        <begin position="1"/>
        <end position="10"/>
    </location>
</feature>
<keyword evidence="3" id="KW-1185">Reference proteome</keyword>
<organism evidence="2 3">
    <name type="scientific">Chaetoceros tenuissimus</name>
    <dbReference type="NCBI Taxonomy" id="426638"/>
    <lineage>
        <taxon>Eukaryota</taxon>
        <taxon>Sar</taxon>
        <taxon>Stramenopiles</taxon>
        <taxon>Ochrophyta</taxon>
        <taxon>Bacillariophyta</taxon>
        <taxon>Coscinodiscophyceae</taxon>
        <taxon>Chaetocerotophycidae</taxon>
        <taxon>Chaetocerotales</taxon>
        <taxon>Chaetocerotaceae</taxon>
        <taxon>Chaetoceros</taxon>
    </lineage>
</organism>
<feature type="compositionally biased region" description="Acidic residues" evidence="1">
    <location>
        <begin position="163"/>
        <end position="173"/>
    </location>
</feature>
<proteinExistence type="predicted"/>
<evidence type="ECO:0000313" key="2">
    <source>
        <dbReference type="EMBL" id="GFH59848.1"/>
    </source>
</evidence>
<dbReference type="Proteomes" id="UP001054902">
    <property type="component" value="Unassembled WGS sequence"/>
</dbReference>
<feature type="compositionally biased region" description="Basic and acidic residues" evidence="1">
    <location>
        <begin position="115"/>
        <end position="150"/>
    </location>
</feature>
<dbReference type="EMBL" id="BLLK01000069">
    <property type="protein sequence ID" value="GFH59848.1"/>
    <property type="molecule type" value="Genomic_DNA"/>
</dbReference>
<comment type="caution">
    <text evidence="2">The sequence shown here is derived from an EMBL/GenBank/DDBJ whole genome shotgun (WGS) entry which is preliminary data.</text>
</comment>
<gene>
    <name evidence="2" type="ORF">CTEN210_16324</name>
</gene>
<feature type="region of interest" description="Disordered" evidence="1">
    <location>
        <begin position="52"/>
        <end position="279"/>
    </location>
</feature>
<name>A0AAD3D8T4_9STRA</name>
<sequence length="856" mass="98344">MQDNSKDKGTHNPMDNTNSFIAEYANAPKDIVQVKIEKMDITETMDLDQETNSGWSVVGKKGSAKGKSQKKLPASRKSTMDKVKIVTQSPDRIVAQPVKDKMEVDSDSDYDDIYDAPKKTETNQQEAKEGENNDEKEVEFVKTQKEKKVAWEITTNDGKDWAEYESDDEEELEAFAKSKLSKGEKHEEKEQTETNKSQMEVIHEDDEDDQLKKPDETNEGINGKSATKDSSQSENSQGIGGKEVDTNKMDEEQSSLKKANSDKPNETEEDSESSSLKKANTDIRTFSDITKAGIKPKYLENTVRYRCQLRFNRAKAEIDHMKETLKTALDIAKSIDSSAQLVTLGRDAMNIKNEMEINKLDRESIKSYIDWRVDRNEVNQVKIKHSQNKVGIRITYSIDKLAFFNRWRAMRKPSKEQLRNYFAIRLDKVQNGTRAYQVGMFIGTSYSQNLERLQKEIEQATGIEGIEVSYQDIYQVGVTEELREKAYQKADAYNRYSRDWFDVINTNSPKAVMVYVQNPNMMRAARDLLLAKYQKEVDGQWPRLPDGSLAKFVPLKGSKVSDEVTEQIKTRLRYHIELNDKFVNIPIDATEIDVKYEEMENKSIRDILHEMVAEKISDDGVHAKEPLIRHVCDRWSPNPDVRKYSVAVLSPLAAEAGQKMQFLHELLETSFPAAASVLRKVFNTKKEEKYVPKTTKTKNEEDDWFKGDDEERYKRIKIEGLEIIQREDLPTAKKVDSTIAVDDLTSSASLKTIETSDKTPDTTVEVSDAIVQVAQKYRMRVEQVQRRLAQVKAKLKFVNEFKDKKEHLEEILRMKNKSFNHILISNPLYWSSKHIAEMILERYKEDLGNSPGEGNQ</sequence>
<protein>
    <submittedName>
        <fullName evidence="2">Uncharacterized protein</fullName>
    </submittedName>
</protein>
<accession>A0AAD3D8T4</accession>
<dbReference type="PANTHER" id="PTHR36812">
    <property type="entry name" value="NEUROFILAMENT TRIPLET M PROTEIN-LIKE PROTEIN"/>
    <property type="match status" value="1"/>
</dbReference>
<feature type="compositionally biased region" description="Basic residues" evidence="1">
    <location>
        <begin position="62"/>
        <end position="74"/>
    </location>
</feature>
<feature type="compositionally biased region" description="Basic and acidic residues" evidence="1">
    <location>
        <begin position="181"/>
        <end position="193"/>
    </location>
</feature>
<feature type="compositionally biased region" description="Basic and acidic residues" evidence="1">
    <location>
        <begin position="242"/>
        <end position="266"/>
    </location>
</feature>
<evidence type="ECO:0000313" key="3">
    <source>
        <dbReference type="Proteomes" id="UP001054902"/>
    </source>
</evidence>
<evidence type="ECO:0000256" key="1">
    <source>
        <dbReference type="SAM" id="MobiDB-lite"/>
    </source>
</evidence>
<feature type="compositionally biased region" description="Polar residues" evidence="1">
    <location>
        <begin position="224"/>
        <end position="237"/>
    </location>
</feature>
<dbReference type="AlphaFoldDB" id="A0AAD3D8T4"/>
<feature type="region of interest" description="Disordered" evidence="1">
    <location>
        <begin position="1"/>
        <end position="20"/>
    </location>
</feature>
<dbReference type="PANTHER" id="PTHR36812:SF9">
    <property type="entry name" value="MYB-LIKE PROTEIN X ISOFORM X1"/>
    <property type="match status" value="1"/>
</dbReference>
<reference evidence="2 3" key="1">
    <citation type="journal article" date="2021" name="Sci. Rep.">
        <title>The genome of the diatom Chaetoceros tenuissimus carries an ancient integrated fragment of an extant virus.</title>
        <authorList>
            <person name="Hongo Y."/>
            <person name="Kimura K."/>
            <person name="Takaki Y."/>
            <person name="Yoshida Y."/>
            <person name="Baba S."/>
            <person name="Kobayashi G."/>
            <person name="Nagasaki K."/>
            <person name="Hano T."/>
            <person name="Tomaru Y."/>
        </authorList>
    </citation>
    <scope>NUCLEOTIDE SEQUENCE [LARGE SCALE GENOMIC DNA]</scope>
    <source>
        <strain evidence="2 3">NIES-3715</strain>
    </source>
</reference>
<feature type="compositionally biased region" description="Acidic residues" evidence="1">
    <location>
        <begin position="105"/>
        <end position="114"/>
    </location>
</feature>